<comment type="caution">
    <text evidence="2">The sequence shown here is derived from an EMBL/GenBank/DDBJ whole genome shotgun (WGS) entry which is preliminary data.</text>
</comment>
<dbReference type="InterPro" id="IPR038973">
    <property type="entry name" value="MutL/Mlh/Pms-like"/>
</dbReference>
<dbReference type="EMBL" id="JAATWM020000026">
    <property type="protein sequence ID" value="KAF9874553.1"/>
    <property type="molecule type" value="Genomic_DNA"/>
</dbReference>
<dbReference type="Proteomes" id="UP000781932">
    <property type="component" value="Unassembled WGS sequence"/>
</dbReference>
<dbReference type="RefSeq" id="XP_038744014.1">
    <property type="nucleotide sequence ID" value="XM_038890831.1"/>
</dbReference>
<dbReference type="AlphaFoldDB" id="A0A9P6HZP3"/>
<proteinExistence type="inferred from homology"/>
<gene>
    <name evidence="2" type="ORF">CkaCkLH20_08116</name>
</gene>
<dbReference type="Pfam" id="PF13589">
    <property type="entry name" value="HATPase_c_3"/>
    <property type="match status" value="1"/>
</dbReference>
<organism evidence="2 3">
    <name type="scientific">Colletotrichum karsti</name>
    <dbReference type="NCBI Taxonomy" id="1095194"/>
    <lineage>
        <taxon>Eukaryota</taxon>
        <taxon>Fungi</taxon>
        <taxon>Dikarya</taxon>
        <taxon>Ascomycota</taxon>
        <taxon>Pezizomycotina</taxon>
        <taxon>Sordariomycetes</taxon>
        <taxon>Hypocreomycetidae</taxon>
        <taxon>Glomerellales</taxon>
        <taxon>Glomerellaceae</taxon>
        <taxon>Colletotrichum</taxon>
        <taxon>Colletotrichum boninense species complex</taxon>
    </lineage>
</organism>
<comment type="similarity">
    <text evidence="1">Belongs to the DNA mismatch repair MutL/HexB family.</text>
</comment>
<dbReference type="GO" id="GO:0016887">
    <property type="term" value="F:ATP hydrolysis activity"/>
    <property type="evidence" value="ECO:0007669"/>
    <property type="project" value="InterPro"/>
</dbReference>
<dbReference type="GO" id="GO:0032300">
    <property type="term" value="C:mismatch repair complex"/>
    <property type="evidence" value="ECO:0007669"/>
    <property type="project" value="InterPro"/>
</dbReference>
<reference evidence="2" key="1">
    <citation type="submission" date="2020-03" db="EMBL/GenBank/DDBJ databases">
        <authorList>
            <person name="He L."/>
        </authorList>
    </citation>
    <scope>NUCLEOTIDE SEQUENCE</scope>
    <source>
        <strain evidence="2">CkLH20</strain>
    </source>
</reference>
<sequence>MSIKPLPEDVIRRIRSSATITSLNGVICGLIKNSFDAGANKINITVDYSRGNCTVEDDGLGILPIEFREAGGLGKLYHTSRHSPEGETHGSNGNFLASLAALSLLSVTSHHHLHNSQNSLTIHNSRVLARHVPALPEQRLVSFSHGTRVMVRDLFGPMAVRVKQRATASEKVSVDKEWGRLVHDITSLLLAWPPSVALHVRDITHNNEARFRPTAIPRTRAKAELLGRSSLILAQSGLADGLDRASWIPIGASKGNLAIDGCISLSPVATRQGQFISVGIHPVANEYGTNVLYTEVNRVFLNSGFAIDEDDHSTEARPRSVAYVLLSIHFFLQSMAEVVFFV</sequence>
<dbReference type="GO" id="GO:0140664">
    <property type="term" value="F:ATP-dependent DNA damage sensor activity"/>
    <property type="evidence" value="ECO:0007669"/>
    <property type="project" value="InterPro"/>
</dbReference>
<evidence type="ECO:0000313" key="2">
    <source>
        <dbReference type="EMBL" id="KAF9874553.1"/>
    </source>
</evidence>
<accession>A0A9P6HZP3</accession>
<dbReference type="SUPFAM" id="SSF55874">
    <property type="entry name" value="ATPase domain of HSP90 chaperone/DNA topoisomerase II/histidine kinase"/>
    <property type="match status" value="1"/>
</dbReference>
<dbReference type="GeneID" id="62163905"/>
<dbReference type="Gene3D" id="3.30.565.10">
    <property type="entry name" value="Histidine kinase-like ATPase, C-terminal domain"/>
    <property type="match status" value="1"/>
</dbReference>
<evidence type="ECO:0000313" key="3">
    <source>
        <dbReference type="Proteomes" id="UP000781932"/>
    </source>
</evidence>
<dbReference type="InterPro" id="IPR036890">
    <property type="entry name" value="HATPase_C_sf"/>
</dbReference>
<name>A0A9P6HZP3_9PEZI</name>
<evidence type="ECO:0000256" key="1">
    <source>
        <dbReference type="ARBA" id="ARBA00006082"/>
    </source>
</evidence>
<reference evidence="2" key="2">
    <citation type="submission" date="2020-11" db="EMBL/GenBank/DDBJ databases">
        <title>Whole genome sequencing of Colletotrichum sp.</title>
        <authorList>
            <person name="Li H."/>
        </authorList>
    </citation>
    <scope>NUCLEOTIDE SEQUENCE</scope>
    <source>
        <strain evidence="2">CkLH20</strain>
    </source>
</reference>
<dbReference type="PANTHER" id="PTHR10073">
    <property type="entry name" value="DNA MISMATCH REPAIR PROTEIN MLH, PMS, MUTL"/>
    <property type="match status" value="1"/>
</dbReference>
<dbReference type="OrthoDB" id="429932at2759"/>
<dbReference type="GO" id="GO:0006298">
    <property type="term" value="P:mismatch repair"/>
    <property type="evidence" value="ECO:0007669"/>
    <property type="project" value="InterPro"/>
</dbReference>
<keyword evidence="3" id="KW-1185">Reference proteome</keyword>
<dbReference type="PANTHER" id="PTHR10073:SF47">
    <property type="entry name" value="DNA MISMATCH REPAIR PROTEIN MLH3"/>
    <property type="match status" value="1"/>
</dbReference>
<protein>
    <submittedName>
        <fullName evidence="2">DNA mismatch repair protein</fullName>
    </submittedName>
</protein>